<dbReference type="RefSeq" id="WP_378295837.1">
    <property type="nucleotide sequence ID" value="NZ_JBHTJA010000001.1"/>
</dbReference>
<evidence type="ECO:0000313" key="3">
    <source>
        <dbReference type="EMBL" id="MFD0899041.1"/>
    </source>
</evidence>
<evidence type="ECO:0000313" key="4">
    <source>
        <dbReference type="Proteomes" id="UP001596972"/>
    </source>
</evidence>
<feature type="transmembrane region" description="Helical" evidence="2">
    <location>
        <begin position="47"/>
        <end position="68"/>
    </location>
</feature>
<evidence type="ECO:0000256" key="2">
    <source>
        <dbReference type="SAM" id="Phobius"/>
    </source>
</evidence>
<gene>
    <name evidence="3" type="ORF">ACFQ11_01360</name>
</gene>
<protein>
    <submittedName>
        <fullName evidence="3">CU044_5270 family protein</fullName>
    </submittedName>
</protein>
<dbReference type="InterPro" id="IPR047789">
    <property type="entry name" value="CU044_5270-like"/>
</dbReference>
<dbReference type="Proteomes" id="UP001596972">
    <property type="component" value="Unassembled WGS sequence"/>
</dbReference>
<keyword evidence="2" id="KW-0812">Transmembrane</keyword>
<keyword evidence="2" id="KW-1133">Transmembrane helix</keyword>
<keyword evidence="2" id="KW-0472">Membrane</keyword>
<accession>A0ABW3EJ80</accession>
<dbReference type="EMBL" id="JBHTJA010000001">
    <property type="protein sequence ID" value="MFD0899041.1"/>
    <property type="molecule type" value="Genomic_DNA"/>
</dbReference>
<keyword evidence="4" id="KW-1185">Reference proteome</keyword>
<name>A0ABW3EJ80_9ACTN</name>
<feature type="compositionally biased region" description="Basic and acidic residues" evidence="1">
    <location>
        <begin position="27"/>
        <end position="39"/>
    </location>
</feature>
<sequence length="395" mass="42320">MDEIDALRGMRTTLAEEEPPEALATRIDWRNDRRSAPPKRERRRPRFALPLVSVVAAGAAAVAAVALVPDGGDGGEVRAAPGNVLLAAAENAEKAPTARFWHTETVTGDVFAVGKSAKNHYKVDSRQRVVNWVGPDGKGTSTNVDVPDRPLTMTDAQKWQAAGSPGKVEVPDPEGGPRNILYLNETINGPSMPLDGEYHGLSAEEIRALPTEPEALKEALRGLKGRWHAYTSDETGEEPIRALEGEAETRALSEVAGTLLSTAPTPPKVRAAAFRMLATLPGVRAGGQATDRMGRTGVAVTLPLKTITPLGIYTAPKRLGTYTRQWIVDPGEGALLEIRDLVATPPKGSRAIPPGDDGKPRSIEAANMPDRFHKPGELAGYQLFAVAEWTNDKPK</sequence>
<dbReference type="NCBIfam" id="NF038083">
    <property type="entry name" value="CU044_5270_fam"/>
    <property type="match status" value="1"/>
</dbReference>
<organism evidence="3 4">
    <name type="scientific">Actinomadura sediminis</name>
    <dbReference type="NCBI Taxonomy" id="1038904"/>
    <lineage>
        <taxon>Bacteria</taxon>
        <taxon>Bacillati</taxon>
        <taxon>Actinomycetota</taxon>
        <taxon>Actinomycetes</taxon>
        <taxon>Streptosporangiales</taxon>
        <taxon>Thermomonosporaceae</taxon>
        <taxon>Actinomadura</taxon>
    </lineage>
</organism>
<evidence type="ECO:0000256" key="1">
    <source>
        <dbReference type="SAM" id="MobiDB-lite"/>
    </source>
</evidence>
<proteinExistence type="predicted"/>
<reference evidence="4" key="1">
    <citation type="journal article" date="2019" name="Int. J. Syst. Evol. Microbiol.">
        <title>The Global Catalogue of Microorganisms (GCM) 10K type strain sequencing project: providing services to taxonomists for standard genome sequencing and annotation.</title>
        <authorList>
            <consortium name="The Broad Institute Genomics Platform"/>
            <consortium name="The Broad Institute Genome Sequencing Center for Infectious Disease"/>
            <person name="Wu L."/>
            <person name="Ma J."/>
        </authorList>
    </citation>
    <scope>NUCLEOTIDE SEQUENCE [LARGE SCALE GENOMIC DNA]</scope>
    <source>
        <strain evidence="4">JCM 31202</strain>
    </source>
</reference>
<feature type="region of interest" description="Disordered" evidence="1">
    <location>
        <begin position="1"/>
        <end position="44"/>
    </location>
</feature>
<comment type="caution">
    <text evidence="3">The sequence shown here is derived from an EMBL/GenBank/DDBJ whole genome shotgun (WGS) entry which is preliminary data.</text>
</comment>
<feature type="region of interest" description="Disordered" evidence="1">
    <location>
        <begin position="346"/>
        <end position="367"/>
    </location>
</feature>